<proteinExistence type="inferred from homology"/>
<dbReference type="GO" id="GO:0043743">
    <property type="term" value="F:LPPG:FO 2-phospho-L-lactate transferase activity"/>
    <property type="evidence" value="ECO:0007669"/>
    <property type="project" value="InterPro"/>
</dbReference>
<protein>
    <recommendedName>
        <fullName evidence="4">2-phospho-L-lactate transferase</fullName>
    </recommendedName>
</protein>
<evidence type="ECO:0000256" key="1">
    <source>
        <dbReference type="ARBA" id="ARBA00022679"/>
    </source>
</evidence>
<evidence type="ECO:0000256" key="2">
    <source>
        <dbReference type="ARBA" id="ARBA00022842"/>
    </source>
</evidence>
<keyword evidence="2" id="KW-0460">Magnesium</keyword>
<reference evidence="3" key="1">
    <citation type="submission" date="2018-05" db="EMBL/GenBank/DDBJ databases">
        <authorList>
            <person name="Lanie J.A."/>
            <person name="Ng W.-L."/>
            <person name="Kazmierczak K.M."/>
            <person name="Andrzejewski T.M."/>
            <person name="Davidsen T.M."/>
            <person name="Wayne K.J."/>
            <person name="Tettelin H."/>
            <person name="Glass J.I."/>
            <person name="Rusch D."/>
            <person name="Podicherti R."/>
            <person name="Tsui H.-C.T."/>
            <person name="Winkler M.E."/>
        </authorList>
    </citation>
    <scope>NUCLEOTIDE SEQUENCE</scope>
</reference>
<dbReference type="Pfam" id="PF01933">
    <property type="entry name" value="CofD"/>
    <property type="match status" value="1"/>
</dbReference>
<organism evidence="3">
    <name type="scientific">marine metagenome</name>
    <dbReference type="NCBI Taxonomy" id="408172"/>
    <lineage>
        <taxon>unclassified sequences</taxon>
        <taxon>metagenomes</taxon>
        <taxon>ecological metagenomes</taxon>
    </lineage>
</organism>
<keyword evidence="1" id="KW-0808">Transferase</keyword>
<dbReference type="HAMAP" id="MF_01257">
    <property type="entry name" value="CofD"/>
    <property type="match status" value="1"/>
</dbReference>
<dbReference type="PANTHER" id="PTHR43007">
    <property type="entry name" value="2-PHOSPHO-L-LACTATE TRANSFERASE"/>
    <property type="match status" value="1"/>
</dbReference>
<name>A0A382UDX3_9ZZZZ</name>
<dbReference type="EMBL" id="UINC01143490">
    <property type="protein sequence ID" value="SVD32446.1"/>
    <property type="molecule type" value="Genomic_DNA"/>
</dbReference>
<accession>A0A382UDX3</accession>
<dbReference type="InterPro" id="IPR010115">
    <property type="entry name" value="FbiA/CofD"/>
</dbReference>
<dbReference type="AlphaFoldDB" id="A0A382UDX3"/>
<dbReference type="SUPFAM" id="SSF142338">
    <property type="entry name" value="CofD-like"/>
    <property type="match status" value="1"/>
</dbReference>
<evidence type="ECO:0000313" key="3">
    <source>
        <dbReference type="EMBL" id="SVD32446.1"/>
    </source>
</evidence>
<dbReference type="GO" id="GO:0000287">
    <property type="term" value="F:magnesium ion binding"/>
    <property type="evidence" value="ECO:0007669"/>
    <property type="project" value="InterPro"/>
</dbReference>
<evidence type="ECO:0008006" key="4">
    <source>
        <dbReference type="Google" id="ProtNLM"/>
    </source>
</evidence>
<dbReference type="InterPro" id="IPR038136">
    <property type="entry name" value="CofD-like_dom_sf"/>
</dbReference>
<dbReference type="NCBIfam" id="TIGR01819">
    <property type="entry name" value="F420_cofD"/>
    <property type="match status" value="1"/>
</dbReference>
<sequence>MVQAMPAHEDTAIINTADDLVLHGLSVSPDLDTVTYTLAEVVNPDTGWGLADETWHAMDALQRLGGPAWFRLGDRDLGTHLHRTGRLADGAGLAEVTSEIARAFDVKARLLPMTEDRVATMVTLAAGPEVNFQDYFVGLHHDVPVSAVRFAGVDQAHPAPGVLDAITSADAVVIAPSNPIVSIGPVVAVPGVSDALSTRRADVVAVSPIVAGSALKGPAERMLRELGHEPTVIGVARLYRDIAAT</sequence>
<dbReference type="Gene3D" id="1.10.8.240">
    <property type="entry name" value="CofD-like domain"/>
    <property type="match status" value="1"/>
</dbReference>
<gene>
    <name evidence="3" type="ORF">METZ01_LOCUS385300</name>
</gene>
<dbReference type="InterPro" id="IPR002882">
    <property type="entry name" value="CofD"/>
</dbReference>
<dbReference type="PANTHER" id="PTHR43007:SF1">
    <property type="entry name" value="2-PHOSPHO-L-LACTATE TRANSFERASE"/>
    <property type="match status" value="1"/>
</dbReference>
<feature type="non-terminal residue" evidence="3">
    <location>
        <position position="245"/>
    </location>
</feature>
<dbReference type="Gene3D" id="3.40.50.10680">
    <property type="entry name" value="CofD-like domains"/>
    <property type="match status" value="1"/>
</dbReference>